<evidence type="ECO:0000256" key="3">
    <source>
        <dbReference type="SAM" id="MobiDB-lite"/>
    </source>
</evidence>
<proteinExistence type="predicted"/>
<feature type="compositionally biased region" description="Low complexity" evidence="3">
    <location>
        <begin position="95"/>
        <end position="104"/>
    </location>
</feature>
<dbReference type="OrthoDB" id="9763644at2"/>
<dbReference type="SUPFAM" id="SSF52540">
    <property type="entry name" value="P-loop containing nucleoside triphosphate hydrolases"/>
    <property type="match status" value="1"/>
</dbReference>
<dbReference type="RefSeq" id="WP_067476096.1">
    <property type="nucleotide sequence ID" value="NZ_CP015961.1"/>
</dbReference>
<dbReference type="GO" id="GO:0005524">
    <property type="term" value="F:ATP binding"/>
    <property type="evidence" value="ECO:0007669"/>
    <property type="project" value="UniProtKB-KW"/>
</dbReference>
<dbReference type="Proteomes" id="UP000186104">
    <property type="component" value="Chromosome"/>
</dbReference>
<reference evidence="5 6" key="1">
    <citation type="submission" date="2016-06" db="EMBL/GenBank/DDBJ databases">
        <title>Complete genome sequence of a saline-alkali tolerant type strain Dietzia timorensis ID05-A0528T.</title>
        <authorList>
            <person name="Wu X."/>
        </authorList>
    </citation>
    <scope>NUCLEOTIDE SEQUENCE [LARGE SCALE GENOMIC DNA]</scope>
    <source>
        <strain evidence="5 6">ID05-A0528</strain>
    </source>
</reference>
<sequence>MTSYDDSIDRVEFSFDRDELGFTPPPAPPEQTVDPVLTEDEVLELATVRAVAALRRGPLPAPAKAARTVCEWTAAVYEGWKKKDDESKEGKKAKGAAGAAPPKGITHRQAAELTMLYLPVALIPAVETEPDRDVALLAVYNADDGLYEQCSGRTNQITVFLRRLAYDANDRWIGETLSAIRDLAPLRYQCTDPDLVALDDCVYKMSTGERLPYTPDLVFMAKARTKLPEVEPELPRIENPDGTWWDPASWLLETMGTPELARQIHEVNNRILRPRAFGDDKVIMLYSESGSNGKGTVLEMQRCMVGGERGLRCASIGLENFGGDARDFILTSLLNAAVNLSDESDPDGFMKSSAMLKAIGSHDPVLINRKNRDAVTTKLFVTMVFSINKLPKMKDKSQAIDRRLYIIPFGQRFMSDGTTDIKRNPRIKSDYLKRPEVREWFVWQALKVIGPITEMSTPPSVAEVLEEFREANDPIVDFWRRYEPQFAVTDLGHLPLEMLYDLYKAESRARRGTSAGVESIRNFSDRLVEEAARGGVWREERNARDRVQKSLASWADTCAGQVAPIIQDLGRSWADLRPDGATHELVSGDERVARWGRDLEGLPIGTLRSQKSLALPRRASCLVRDLQVAPQLLDHVPAEVSSPLADPSAETTDDVPDLAPLTAAEIAEIATWANRGVPAGVPPAPAPVWAEVRE</sequence>
<organism evidence="5 6">
    <name type="scientific">Dietzia timorensis</name>
    <dbReference type="NCBI Taxonomy" id="499555"/>
    <lineage>
        <taxon>Bacteria</taxon>
        <taxon>Bacillati</taxon>
        <taxon>Actinomycetota</taxon>
        <taxon>Actinomycetes</taxon>
        <taxon>Mycobacteriales</taxon>
        <taxon>Dietziaceae</taxon>
        <taxon>Dietzia</taxon>
    </lineage>
</organism>
<feature type="region of interest" description="Disordered" evidence="3">
    <location>
        <begin position="83"/>
        <end position="104"/>
    </location>
</feature>
<protein>
    <recommendedName>
        <fullName evidence="4">SF3 helicase domain-containing protein</fullName>
    </recommendedName>
</protein>
<feature type="compositionally biased region" description="Basic and acidic residues" evidence="3">
    <location>
        <begin position="83"/>
        <end position="92"/>
    </location>
</feature>
<dbReference type="AlphaFoldDB" id="A0A173LH39"/>
<dbReference type="Pfam" id="PF19263">
    <property type="entry name" value="DUF5906"/>
    <property type="match status" value="1"/>
</dbReference>
<evidence type="ECO:0000313" key="5">
    <source>
        <dbReference type="EMBL" id="ANI91099.1"/>
    </source>
</evidence>
<evidence type="ECO:0000313" key="6">
    <source>
        <dbReference type="Proteomes" id="UP000186104"/>
    </source>
</evidence>
<keyword evidence="2" id="KW-0067">ATP-binding</keyword>
<dbReference type="KEGG" id="dtm:BJL86_0289"/>
<dbReference type="InterPro" id="IPR014015">
    <property type="entry name" value="Helicase_SF3_DNA-vir"/>
</dbReference>
<accession>A0A173LH39</accession>
<dbReference type="Gene3D" id="3.40.50.300">
    <property type="entry name" value="P-loop containing nucleotide triphosphate hydrolases"/>
    <property type="match status" value="1"/>
</dbReference>
<name>A0A173LH39_9ACTN</name>
<dbReference type="EMBL" id="CP015961">
    <property type="protein sequence ID" value="ANI91099.1"/>
    <property type="molecule type" value="Genomic_DNA"/>
</dbReference>
<feature type="domain" description="SF3 helicase" evidence="4">
    <location>
        <begin position="246"/>
        <end position="422"/>
    </location>
</feature>
<dbReference type="InterPro" id="IPR027417">
    <property type="entry name" value="P-loop_NTPase"/>
</dbReference>
<evidence type="ECO:0000256" key="2">
    <source>
        <dbReference type="ARBA" id="ARBA00022840"/>
    </source>
</evidence>
<dbReference type="STRING" id="499555.BJL86_0289"/>
<dbReference type="PROSITE" id="PS51206">
    <property type="entry name" value="SF3_HELICASE_1"/>
    <property type="match status" value="1"/>
</dbReference>
<dbReference type="InterPro" id="IPR045455">
    <property type="entry name" value="NrS-1_pol-like_helicase"/>
</dbReference>
<evidence type="ECO:0000259" key="4">
    <source>
        <dbReference type="PROSITE" id="PS51206"/>
    </source>
</evidence>
<keyword evidence="6" id="KW-1185">Reference proteome</keyword>
<gene>
    <name evidence="5" type="ORF">BJL86_0289</name>
</gene>
<keyword evidence="1" id="KW-0547">Nucleotide-binding</keyword>
<evidence type="ECO:0000256" key="1">
    <source>
        <dbReference type="ARBA" id="ARBA00022741"/>
    </source>
</evidence>